<comment type="caution">
    <text evidence="6">The sequence shown here is derived from an EMBL/GenBank/DDBJ whole genome shotgun (WGS) entry which is preliminary data.</text>
</comment>
<evidence type="ECO:0000256" key="3">
    <source>
        <dbReference type="ARBA" id="ARBA00022729"/>
    </source>
</evidence>
<dbReference type="Pfam" id="PF01297">
    <property type="entry name" value="ZnuA"/>
    <property type="match status" value="1"/>
</dbReference>
<keyword evidence="2" id="KW-0813">Transport</keyword>
<evidence type="ECO:0000256" key="4">
    <source>
        <dbReference type="SAM" id="MobiDB-lite"/>
    </source>
</evidence>
<proteinExistence type="inferred from homology"/>
<gene>
    <name evidence="6" type="ORF">GL263_04485</name>
</gene>
<organism evidence="6 7">
    <name type="scientific">Streptomyces durbertensis</name>
    <dbReference type="NCBI Taxonomy" id="2448886"/>
    <lineage>
        <taxon>Bacteria</taxon>
        <taxon>Bacillati</taxon>
        <taxon>Actinomycetota</taxon>
        <taxon>Actinomycetes</taxon>
        <taxon>Kitasatosporales</taxon>
        <taxon>Streptomycetaceae</taxon>
        <taxon>Streptomyces</taxon>
    </lineage>
</organism>
<keyword evidence="7" id="KW-1185">Reference proteome</keyword>
<dbReference type="SUPFAM" id="SSF53807">
    <property type="entry name" value="Helical backbone' metal receptor"/>
    <property type="match status" value="1"/>
</dbReference>
<name>A0ABR6EBX4_9ACTN</name>
<dbReference type="PROSITE" id="PS51257">
    <property type="entry name" value="PROKAR_LIPOPROTEIN"/>
    <property type="match status" value="1"/>
</dbReference>
<evidence type="ECO:0000313" key="6">
    <source>
        <dbReference type="EMBL" id="MBB1242832.1"/>
    </source>
</evidence>
<evidence type="ECO:0000256" key="5">
    <source>
        <dbReference type="SAM" id="SignalP"/>
    </source>
</evidence>
<dbReference type="EMBL" id="WMLF01000038">
    <property type="protein sequence ID" value="MBB1242832.1"/>
    <property type="molecule type" value="Genomic_DNA"/>
</dbReference>
<feature type="chain" id="PRO_5045640062" evidence="5">
    <location>
        <begin position="31"/>
        <end position="360"/>
    </location>
</feature>
<protein>
    <submittedName>
        <fullName evidence="6">Zinc ABC transporter substrate-binding protein</fullName>
    </submittedName>
</protein>
<reference evidence="7" key="1">
    <citation type="journal article" date="2020" name="Syst. Appl. Microbiol.">
        <title>Streptomyces alkaliterrae sp. nov., isolated from an alkaline soil, and emended descriptions of Streptomyces alkaliphilus, Streptomyces calidiresistens and Streptomyces durbertensis.</title>
        <authorList>
            <person name="Swiecimska M."/>
            <person name="Golinska P."/>
            <person name="Nouioui I."/>
            <person name="Wypij M."/>
            <person name="Rai M."/>
            <person name="Sangal V."/>
            <person name="Goodfellow M."/>
        </authorList>
    </citation>
    <scope>NUCLEOTIDE SEQUENCE [LARGE SCALE GENOMIC DNA]</scope>
    <source>
        <strain evidence="7">DSM 104538</strain>
    </source>
</reference>
<feature type="compositionally biased region" description="Basic and acidic residues" evidence="4">
    <location>
        <begin position="132"/>
        <end position="194"/>
    </location>
</feature>
<keyword evidence="3 5" id="KW-0732">Signal</keyword>
<evidence type="ECO:0000256" key="1">
    <source>
        <dbReference type="ARBA" id="ARBA00011028"/>
    </source>
</evidence>
<dbReference type="Proteomes" id="UP000766698">
    <property type="component" value="Unassembled WGS sequence"/>
</dbReference>
<comment type="similarity">
    <text evidence="1">Belongs to the bacterial solute-binding protein 9 family.</text>
</comment>
<sequence length="360" mass="38772">MSVMNARRRPLIPAAAAATAACVLSLSACGDNGAGTTSDGKLNVVASFYPMQFVAERVGGEHVAVETLTAPGAEPHDLELGAKQTARLGEAGLVVYLKGFQPAVDEAVEQSGVEHVADAASFTKLSAVNSHGNHETHDHGDDDHDDDHGHDDKHGDDDHGHDDDHGDDGHDDKHGDDDKHDDHGHDHDGEDPHVWLDPVKYAEISEGVAGAMAKADPDNAADYRKNAAELVKELKQLDGEFKDGLKNTETRTFITTHAAFGYLAARYDLDEEAIALDPESEPTPARMRQLTAVVKKEKVNTVFFETLASDRTAKALAGDLKLRTDVLDPVEGITDRTRGEDYLEVMRSNLEALKKALGAK</sequence>
<accession>A0ABR6EBX4</accession>
<dbReference type="Gene3D" id="3.40.50.1980">
    <property type="entry name" value="Nitrogenase molybdenum iron protein domain"/>
    <property type="match status" value="3"/>
</dbReference>
<feature type="signal peptide" evidence="5">
    <location>
        <begin position="1"/>
        <end position="30"/>
    </location>
</feature>
<dbReference type="PANTHER" id="PTHR42953">
    <property type="entry name" value="HIGH-AFFINITY ZINC UPTAKE SYSTEM PROTEIN ZNUA-RELATED"/>
    <property type="match status" value="1"/>
</dbReference>
<feature type="region of interest" description="Disordered" evidence="4">
    <location>
        <begin position="130"/>
        <end position="194"/>
    </location>
</feature>
<evidence type="ECO:0000256" key="2">
    <source>
        <dbReference type="ARBA" id="ARBA00022448"/>
    </source>
</evidence>
<evidence type="ECO:0000313" key="7">
    <source>
        <dbReference type="Proteomes" id="UP000766698"/>
    </source>
</evidence>
<dbReference type="InterPro" id="IPR006127">
    <property type="entry name" value="ZnuA-like"/>
</dbReference>
<dbReference type="PANTHER" id="PTHR42953:SF3">
    <property type="entry name" value="HIGH-AFFINITY ZINC UPTAKE SYSTEM PROTEIN ZNUA"/>
    <property type="match status" value="1"/>
</dbReference>
<dbReference type="InterPro" id="IPR050492">
    <property type="entry name" value="Bact_metal-bind_prot9"/>
</dbReference>